<name>A0A8S0PW90_OLEEU</name>
<comment type="caution">
    <text evidence="1">The sequence shown here is derived from an EMBL/GenBank/DDBJ whole genome shotgun (WGS) entry which is preliminary data.</text>
</comment>
<proteinExistence type="predicted"/>
<gene>
    <name evidence="1" type="ORF">OLEA9_A020138</name>
</gene>
<dbReference type="Proteomes" id="UP000594638">
    <property type="component" value="Unassembled WGS sequence"/>
</dbReference>
<evidence type="ECO:0000313" key="1">
    <source>
        <dbReference type="EMBL" id="CAA2955867.1"/>
    </source>
</evidence>
<dbReference type="EMBL" id="CACTIH010000165">
    <property type="protein sequence ID" value="CAA2955867.1"/>
    <property type="molecule type" value="Genomic_DNA"/>
</dbReference>
<keyword evidence="2" id="KW-1185">Reference proteome</keyword>
<protein>
    <submittedName>
        <fullName evidence="1">Uncharacterized protein</fullName>
    </submittedName>
</protein>
<accession>A0A8S0PW90</accession>
<dbReference type="Gramene" id="OE9A020138T1">
    <property type="protein sequence ID" value="OE9A020138C1"/>
    <property type="gene ID" value="OE9A020138"/>
</dbReference>
<dbReference type="AlphaFoldDB" id="A0A8S0PW90"/>
<sequence>MRRLLRLKQEYGQKVSNVQVENKKLWVEASTTDELVETFIVKHTELELKIGLLTFENEDMRKEFHLYKFEVNAMAKRLKWQLSSTGEAVVENFVAHFHEMAEYDGLGLYWRGVAYDEILKRLANLRPQMDLAPLKEEYIPAEASTLVGENEELDNAMDP</sequence>
<reference evidence="1 2" key="1">
    <citation type="submission" date="2019-12" db="EMBL/GenBank/DDBJ databases">
        <authorList>
            <person name="Alioto T."/>
            <person name="Alioto T."/>
            <person name="Gomez Garrido J."/>
        </authorList>
    </citation>
    <scope>NUCLEOTIDE SEQUENCE [LARGE SCALE GENOMIC DNA]</scope>
</reference>
<evidence type="ECO:0000313" key="2">
    <source>
        <dbReference type="Proteomes" id="UP000594638"/>
    </source>
</evidence>
<organism evidence="1 2">
    <name type="scientific">Olea europaea subsp. europaea</name>
    <dbReference type="NCBI Taxonomy" id="158383"/>
    <lineage>
        <taxon>Eukaryota</taxon>
        <taxon>Viridiplantae</taxon>
        <taxon>Streptophyta</taxon>
        <taxon>Embryophyta</taxon>
        <taxon>Tracheophyta</taxon>
        <taxon>Spermatophyta</taxon>
        <taxon>Magnoliopsida</taxon>
        <taxon>eudicotyledons</taxon>
        <taxon>Gunneridae</taxon>
        <taxon>Pentapetalae</taxon>
        <taxon>asterids</taxon>
        <taxon>lamiids</taxon>
        <taxon>Lamiales</taxon>
        <taxon>Oleaceae</taxon>
        <taxon>Oleeae</taxon>
        <taxon>Olea</taxon>
    </lineage>
</organism>